<dbReference type="InterPro" id="IPR010331">
    <property type="entry name" value="ExoD"/>
</dbReference>
<protein>
    <submittedName>
        <fullName evidence="2">Exopolysaccharide biosynthesis protein</fullName>
    </submittedName>
</protein>
<keyword evidence="1" id="KW-0812">Transmembrane</keyword>
<feature type="transmembrane region" description="Helical" evidence="1">
    <location>
        <begin position="134"/>
        <end position="151"/>
    </location>
</feature>
<feature type="transmembrane region" description="Helical" evidence="1">
    <location>
        <begin position="181"/>
        <end position="203"/>
    </location>
</feature>
<reference evidence="2 3" key="1">
    <citation type="submission" date="2019-07" db="EMBL/GenBank/DDBJ databases">
        <title>Lysobacter weifangensis sp. nov., isolated from bensulfuron-methyl contaminated farmland soil.</title>
        <authorList>
            <person name="Zhao H."/>
        </authorList>
    </citation>
    <scope>NUCLEOTIDE SEQUENCE [LARGE SCALE GENOMIC DNA]</scope>
    <source>
        <strain evidence="2 3">CC-Bw-6</strain>
    </source>
</reference>
<evidence type="ECO:0000313" key="3">
    <source>
        <dbReference type="Proteomes" id="UP000315891"/>
    </source>
</evidence>
<dbReference type="EMBL" id="CP041742">
    <property type="protein sequence ID" value="QDQ73359.1"/>
    <property type="molecule type" value="Genomic_DNA"/>
</dbReference>
<sequence>MSKTPDPRPRGQRTREHGTRAILDRFADGDPSQTLRLDELLSGLGRRAFGMLLFVASLPAFIPIPGGGAIAGPLIVLIGLQLLVGLRRPWLPGFLARRGPRREAMARFDRRLSPWLARLEHLIRPRMAWVLDHRAAATFTGLLLVLLGAVTSLPLPFTNFLFGAMALMFALALLERDGALMLLAWLATGVAVAVSGVLSGTLATQALHWLQSLGSS</sequence>
<dbReference type="OrthoDB" id="5966050at2"/>
<proteinExistence type="predicted"/>
<evidence type="ECO:0000256" key="1">
    <source>
        <dbReference type="SAM" id="Phobius"/>
    </source>
</evidence>
<organism evidence="2 3">
    <name type="scientific">Pseudoluteimonas lycopersici</name>
    <dbReference type="NCBI Taxonomy" id="1324796"/>
    <lineage>
        <taxon>Bacteria</taxon>
        <taxon>Pseudomonadati</taxon>
        <taxon>Pseudomonadota</taxon>
        <taxon>Gammaproteobacteria</taxon>
        <taxon>Lysobacterales</taxon>
        <taxon>Lysobacteraceae</taxon>
        <taxon>Pseudoluteimonas</taxon>
    </lineage>
</organism>
<feature type="transmembrane region" description="Helical" evidence="1">
    <location>
        <begin position="68"/>
        <end position="86"/>
    </location>
</feature>
<dbReference type="PANTHER" id="PTHR41795">
    <property type="entry name" value="EXOPOLYSACCHARIDE SYNTHESIS PROTEIN"/>
    <property type="match status" value="1"/>
</dbReference>
<keyword evidence="1" id="KW-0472">Membrane</keyword>
<dbReference type="Pfam" id="PF06055">
    <property type="entry name" value="ExoD"/>
    <property type="match status" value="1"/>
</dbReference>
<evidence type="ECO:0000313" key="2">
    <source>
        <dbReference type="EMBL" id="QDQ73359.1"/>
    </source>
</evidence>
<keyword evidence="1" id="KW-1133">Transmembrane helix</keyword>
<dbReference type="RefSeq" id="WP_143878872.1">
    <property type="nucleotide sequence ID" value="NZ_BAABLZ010000001.1"/>
</dbReference>
<accession>A0A516V4C3</accession>
<dbReference type="Proteomes" id="UP000315891">
    <property type="component" value="Chromosome"/>
</dbReference>
<dbReference type="PANTHER" id="PTHR41795:SF1">
    <property type="entry name" value="EXOPOLYSACCHARIDE SYNTHESIS PROTEIN"/>
    <property type="match status" value="1"/>
</dbReference>
<keyword evidence="3" id="KW-1185">Reference proteome</keyword>
<dbReference type="PIRSF" id="PIRSF033239">
    <property type="entry name" value="ExoD"/>
    <property type="match status" value="1"/>
</dbReference>
<gene>
    <name evidence="2" type="ORF">FNZ56_05475</name>
</gene>
<dbReference type="AlphaFoldDB" id="A0A516V4C3"/>
<name>A0A516V4C3_9GAMM</name>